<accession>A0A437MPJ7</accession>
<gene>
    <name evidence="2" type="ORF">EOD42_05700</name>
</gene>
<dbReference type="OrthoDB" id="9795390at2"/>
<evidence type="ECO:0000313" key="2">
    <source>
        <dbReference type="EMBL" id="RVT99574.1"/>
    </source>
</evidence>
<dbReference type="Proteomes" id="UP000282957">
    <property type="component" value="Unassembled WGS sequence"/>
</dbReference>
<name>A0A437MPJ7_9PROT</name>
<dbReference type="EMBL" id="SACL01000001">
    <property type="protein sequence ID" value="RVT99574.1"/>
    <property type="molecule type" value="Genomic_DNA"/>
</dbReference>
<evidence type="ECO:0008006" key="4">
    <source>
        <dbReference type="Google" id="ProtNLM"/>
    </source>
</evidence>
<dbReference type="PROSITE" id="PS51257">
    <property type="entry name" value="PROKAR_LIPOPROTEIN"/>
    <property type="match status" value="1"/>
</dbReference>
<sequence length="127" mass="13628">MRKIASLGILAMLMACAPPPAPDQADRLTVGTVQREIRQGMSGADVVAVLGAPNMVTSDGQRRETWVYDRISSTSAYTQSGVGGSLILLGAGQTSGSRSTQQRTLTIIIRFDERGAVRDYSYRSTSF</sequence>
<feature type="chain" id="PRO_5019216142" description="Outer membrane protein assembly factor BamE" evidence="1">
    <location>
        <begin position="18"/>
        <end position="127"/>
    </location>
</feature>
<comment type="caution">
    <text evidence="2">The sequence shown here is derived from an EMBL/GenBank/DDBJ whole genome shotgun (WGS) entry which is preliminary data.</text>
</comment>
<evidence type="ECO:0000256" key="1">
    <source>
        <dbReference type="SAM" id="SignalP"/>
    </source>
</evidence>
<feature type="signal peptide" evidence="1">
    <location>
        <begin position="1"/>
        <end position="17"/>
    </location>
</feature>
<dbReference type="AlphaFoldDB" id="A0A437MPJ7"/>
<organism evidence="2 3">
    <name type="scientific">Rhodovarius crocodyli</name>
    <dbReference type="NCBI Taxonomy" id="1979269"/>
    <lineage>
        <taxon>Bacteria</taxon>
        <taxon>Pseudomonadati</taxon>
        <taxon>Pseudomonadota</taxon>
        <taxon>Alphaproteobacteria</taxon>
        <taxon>Acetobacterales</taxon>
        <taxon>Roseomonadaceae</taxon>
        <taxon>Rhodovarius</taxon>
    </lineage>
</organism>
<keyword evidence="3" id="KW-1185">Reference proteome</keyword>
<reference evidence="2 3" key="1">
    <citation type="submission" date="2019-01" db="EMBL/GenBank/DDBJ databases">
        <authorList>
            <person name="Chen W.-M."/>
        </authorList>
    </citation>
    <scope>NUCLEOTIDE SEQUENCE [LARGE SCALE GENOMIC DNA]</scope>
    <source>
        <strain evidence="2 3">CCP-6</strain>
    </source>
</reference>
<proteinExistence type="predicted"/>
<dbReference type="RefSeq" id="WP_127786469.1">
    <property type="nucleotide sequence ID" value="NZ_SACL01000001.1"/>
</dbReference>
<protein>
    <recommendedName>
        <fullName evidence="4">Outer membrane protein assembly factor BamE</fullName>
    </recommendedName>
</protein>
<keyword evidence="1" id="KW-0732">Signal</keyword>
<evidence type="ECO:0000313" key="3">
    <source>
        <dbReference type="Proteomes" id="UP000282957"/>
    </source>
</evidence>